<comment type="caution">
    <text evidence="2">The sequence shown here is derived from an EMBL/GenBank/DDBJ whole genome shotgun (WGS) entry which is preliminary data.</text>
</comment>
<keyword evidence="3" id="KW-1185">Reference proteome</keyword>
<evidence type="ECO:0000256" key="1">
    <source>
        <dbReference type="SAM" id="MobiDB-lite"/>
    </source>
</evidence>
<feature type="compositionally biased region" description="Basic and acidic residues" evidence="1">
    <location>
        <begin position="1"/>
        <end position="18"/>
    </location>
</feature>
<dbReference type="AlphaFoldDB" id="A0A7D9HY56"/>
<reference evidence="2" key="1">
    <citation type="submission" date="2020-04" db="EMBL/GenBank/DDBJ databases">
        <authorList>
            <person name="Alioto T."/>
            <person name="Alioto T."/>
            <person name="Gomez Garrido J."/>
        </authorList>
    </citation>
    <scope>NUCLEOTIDE SEQUENCE</scope>
    <source>
        <strain evidence="2">A484AB</strain>
    </source>
</reference>
<dbReference type="Proteomes" id="UP001152795">
    <property type="component" value="Unassembled WGS sequence"/>
</dbReference>
<name>A0A7D9HY56_PARCT</name>
<feature type="compositionally biased region" description="Basic and acidic residues" evidence="1">
    <location>
        <begin position="81"/>
        <end position="94"/>
    </location>
</feature>
<sequence length="108" mass="11970">MWLKQTVKDSYKDSENIVKKMSTSNSSSQVWDGSSQLGTAQQGHGRGNTQPMNTHPTGGAYSSDQNPQRPRQYTQQTSQRSARDRDHGQAKDRSGTIPVGMMCAEGYF</sequence>
<feature type="compositionally biased region" description="Polar residues" evidence="1">
    <location>
        <begin position="21"/>
        <end position="80"/>
    </location>
</feature>
<evidence type="ECO:0000313" key="2">
    <source>
        <dbReference type="EMBL" id="CAB3993030.1"/>
    </source>
</evidence>
<organism evidence="2 3">
    <name type="scientific">Paramuricea clavata</name>
    <name type="common">Red gorgonian</name>
    <name type="synonym">Violescent sea-whip</name>
    <dbReference type="NCBI Taxonomy" id="317549"/>
    <lineage>
        <taxon>Eukaryota</taxon>
        <taxon>Metazoa</taxon>
        <taxon>Cnidaria</taxon>
        <taxon>Anthozoa</taxon>
        <taxon>Octocorallia</taxon>
        <taxon>Malacalcyonacea</taxon>
        <taxon>Plexauridae</taxon>
        <taxon>Paramuricea</taxon>
    </lineage>
</organism>
<feature type="region of interest" description="Disordered" evidence="1">
    <location>
        <begin position="1"/>
        <end position="108"/>
    </location>
</feature>
<evidence type="ECO:0000313" key="3">
    <source>
        <dbReference type="Proteomes" id="UP001152795"/>
    </source>
</evidence>
<gene>
    <name evidence="2" type="ORF">PACLA_8A005521</name>
</gene>
<dbReference type="EMBL" id="CACRXK020002170">
    <property type="protein sequence ID" value="CAB3993030.1"/>
    <property type="molecule type" value="Genomic_DNA"/>
</dbReference>
<accession>A0A7D9HY56</accession>
<proteinExistence type="predicted"/>
<protein>
    <submittedName>
        <fullName evidence="2">Uncharacterized protein</fullName>
    </submittedName>
</protein>